<evidence type="ECO:0000256" key="6">
    <source>
        <dbReference type="RuleBase" id="RU366058"/>
    </source>
</evidence>
<evidence type="ECO:0000256" key="1">
    <source>
        <dbReference type="ARBA" id="ARBA00004651"/>
    </source>
</evidence>
<evidence type="ECO:0000259" key="7">
    <source>
        <dbReference type="Pfam" id="PF09335"/>
    </source>
</evidence>
<dbReference type="PANTHER" id="PTHR12677">
    <property type="entry name" value="GOLGI APPARATUS MEMBRANE PROTEIN TVP38-RELATED"/>
    <property type="match status" value="1"/>
</dbReference>
<gene>
    <name evidence="8" type="ordered locus">PTH_0133</name>
</gene>
<dbReference type="EMBL" id="AP009389">
    <property type="protein sequence ID" value="BAF58314.1"/>
    <property type="molecule type" value="Genomic_DNA"/>
</dbReference>
<keyword evidence="2 6" id="KW-1003">Cell membrane</keyword>
<feature type="transmembrane region" description="Helical" evidence="6">
    <location>
        <begin position="193"/>
        <end position="218"/>
    </location>
</feature>
<dbReference type="KEGG" id="pth:PTH_0133"/>
<evidence type="ECO:0000256" key="3">
    <source>
        <dbReference type="ARBA" id="ARBA00022692"/>
    </source>
</evidence>
<keyword evidence="5 6" id="KW-0472">Membrane</keyword>
<dbReference type="eggNOG" id="COG0398">
    <property type="taxonomic scope" value="Bacteria"/>
</dbReference>
<dbReference type="Pfam" id="PF09335">
    <property type="entry name" value="VTT_dom"/>
    <property type="match status" value="1"/>
</dbReference>
<dbReference type="InterPro" id="IPR032816">
    <property type="entry name" value="VTT_dom"/>
</dbReference>
<feature type="transmembrane region" description="Helical" evidence="6">
    <location>
        <begin position="97"/>
        <end position="116"/>
    </location>
</feature>
<evidence type="ECO:0000256" key="2">
    <source>
        <dbReference type="ARBA" id="ARBA00022475"/>
    </source>
</evidence>
<dbReference type="STRING" id="370438.PTH_0133"/>
<proteinExistence type="inferred from homology"/>
<accession>A5D617</accession>
<keyword evidence="3 6" id="KW-0812">Transmembrane</keyword>
<organism evidence="8 9">
    <name type="scientific">Pelotomaculum thermopropionicum (strain DSM 13744 / JCM 10971 / SI)</name>
    <dbReference type="NCBI Taxonomy" id="370438"/>
    <lineage>
        <taxon>Bacteria</taxon>
        <taxon>Bacillati</taxon>
        <taxon>Bacillota</taxon>
        <taxon>Clostridia</taxon>
        <taxon>Eubacteriales</taxon>
        <taxon>Desulfotomaculaceae</taxon>
        <taxon>Pelotomaculum</taxon>
    </lineage>
</organism>
<comment type="subcellular location">
    <subcellularLocation>
        <location evidence="1 6">Cell membrane</location>
        <topology evidence="1 6">Multi-pass membrane protein</topology>
    </subcellularLocation>
</comment>
<evidence type="ECO:0000313" key="9">
    <source>
        <dbReference type="Proteomes" id="UP000006556"/>
    </source>
</evidence>
<comment type="caution">
    <text evidence="6">Lacks conserved residue(s) required for the propagation of feature annotation.</text>
</comment>
<dbReference type="Proteomes" id="UP000006556">
    <property type="component" value="Chromosome"/>
</dbReference>
<dbReference type="PANTHER" id="PTHR12677:SF59">
    <property type="entry name" value="GOLGI APPARATUS MEMBRANE PROTEIN TVP38-RELATED"/>
    <property type="match status" value="1"/>
</dbReference>
<reference evidence="9" key="1">
    <citation type="journal article" date="2008" name="Genome Res.">
        <title>The genome of Pelotomaculum thermopropionicum reveals niche-associated evolution in anaerobic microbiota.</title>
        <authorList>
            <person name="Kosaka T."/>
            <person name="Kato S."/>
            <person name="Shimoyama T."/>
            <person name="Ishii S."/>
            <person name="Abe T."/>
            <person name="Watanabe K."/>
        </authorList>
    </citation>
    <scope>NUCLEOTIDE SEQUENCE [LARGE SCALE GENOMIC DNA]</scope>
    <source>
        <strain evidence="9">DSM 13744 / JCM 10971 / SI</strain>
    </source>
</reference>
<dbReference type="HOGENOM" id="CLU_038944_8_0_9"/>
<evidence type="ECO:0000256" key="4">
    <source>
        <dbReference type="ARBA" id="ARBA00022989"/>
    </source>
</evidence>
<feature type="domain" description="VTT" evidence="7">
    <location>
        <begin position="75"/>
        <end position="192"/>
    </location>
</feature>
<evidence type="ECO:0000313" key="8">
    <source>
        <dbReference type="EMBL" id="BAF58314.1"/>
    </source>
</evidence>
<keyword evidence="4 6" id="KW-1133">Transmembrane helix</keyword>
<feature type="transmembrane region" description="Helical" evidence="6">
    <location>
        <begin position="75"/>
        <end position="91"/>
    </location>
</feature>
<dbReference type="AlphaFoldDB" id="A5D617"/>
<sequence>MKEFNRTAWLKAGILAVLAALYFFVEPLQAAVKRVVFILSTVDVAAVKHYILSFGIWAPVASFTLMVFQSVMAPLPAFVITFANAALFGWARGAVLSWSSAMCGAAVCYWIARFYGRSAVERLTSKLALEEVDRFFERYGKYAIIVARLLPFVSFDVVSYAAGLTSIGFWEFFWATGLGQLPATLVYSYVGDMLVGSVRTFVFGLLTLFSLGIVAAAARKFYRDRHNRQPARVAESPGEK</sequence>
<protein>
    <recommendedName>
        <fullName evidence="6">TVP38/TMEM64 family membrane protein</fullName>
    </recommendedName>
</protein>
<keyword evidence="9" id="KW-1185">Reference proteome</keyword>
<dbReference type="InterPro" id="IPR015414">
    <property type="entry name" value="TMEM64"/>
</dbReference>
<evidence type="ECO:0000256" key="5">
    <source>
        <dbReference type="ARBA" id="ARBA00023136"/>
    </source>
</evidence>
<comment type="similarity">
    <text evidence="6">Belongs to the TVP38/TMEM64 family.</text>
</comment>
<name>A5D617_PELTS</name>
<feature type="transmembrane region" description="Helical" evidence="6">
    <location>
        <begin position="149"/>
        <end position="173"/>
    </location>
</feature>
<dbReference type="GO" id="GO:0005886">
    <property type="term" value="C:plasma membrane"/>
    <property type="evidence" value="ECO:0007669"/>
    <property type="project" value="UniProtKB-SubCell"/>
</dbReference>